<dbReference type="RefSeq" id="WP_155045443.1">
    <property type="nucleotide sequence ID" value="NZ_WMIH01000014.1"/>
</dbReference>
<feature type="transmembrane region" description="Helical" evidence="7">
    <location>
        <begin position="106"/>
        <end position="123"/>
    </location>
</feature>
<comment type="subcellular location">
    <subcellularLocation>
        <location evidence="1">Cell membrane</location>
        <topology evidence="1">Multi-pass membrane protein</topology>
    </subcellularLocation>
</comment>
<evidence type="ECO:0000256" key="2">
    <source>
        <dbReference type="ARBA" id="ARBA00022448"/>
    </source>
</evidence>
<keyword evidence="5 7" id="KW-1133">Transmembrane helix</keyword>
<dbReference type="Proteomes" id="UP000478740">
    <property type="component" value="Unassembled WGS sequence"/>
</dbReference>
<dbReference type="GO" id="GO:0022857">
    <property type="term" value="F:transmembrane transporter activity"/>
    <property type="evidence" value="ECO:0007669"/>
    <property type="project" value="InterPro"/>
</dbReference>
<evidence type="ECO:0008006" key="10">
    <source>
        <dbReference type="Google" id="ProtNLM"/>
    </source>
</evidence>
<protein>
    <recommendedName>
        <fullName evidence="10">FUSC family protein</fullName>
    </recommendedName>
</protein>
<dbReference type="InterPro" id="IPR006726">
    <property type="entry name" value="PHBA_efflux_AaeB/fusaric-R"/>
</dbReference>
<evidence type="ECO:0000256" key="1">
    <source>
        <dbReference type="ARBA" id="ARBA00004651"/>
    </source>
</evidence>
<organism evidence="8 9">
    <name type="scientific">Paracoccus shanxieyensis</name>
    <dbReference type="NCBI Taxonomy" id="2675752"/>
    <lineage>
        <taxon>Bacteria</taxon>
        <taxon>Pseudomonadati</taxon>
        <taxon>Pseudomonadota</taxon>
        <taxon>Alphaproteobacteria</taxon>
        <taxon>Rhodobacterales</taxon>
        <taxon>Paracoccaceae</taxon>
        <taxon>Paracoccus</taxon>
    </lineage>
</organism>
<evidence type="ECO:0000256" key="3">
    <source>
        <dbReference type="ARBA" id="ARBA00022475"/>
    </source>
</evidence>
<dbReference type="PANTHER" id="PTHR30509:SF9">
    <property type="entry name" value="MULTIDRUG RESISTANCE PROTEIN MDTO"/>
    <property type="match status" value="1"/>
</dbReference>
<proteinExistence type="predicted"/>
<feature type="transmembrane region" description="Helical" evidence="7">
    <location>
        <begin position="12"/>
        <end position="30"/>
    </location>
</feature>
<keyword evidence="9" id="KW-1185">Reference proteome</keyword>
<evidence type="ECO:0000256" key="4">
    <source>
        <dbReference type="ARBA" id="ARBA00022692"/>
    </source>
</evidence>
<keyword evidence="4 7" id="KW-0812">Transmembrane</keyword>
<dbReference type="AlphaFoldDB" id="A0A6L6J2G3"/>
<feature type="transmembrane region" description="Helical" evidence="7">
    <location>
        <begin position="168"/>
        <end position="191"/>
    </location>
</feature>
<evidence type="ECO:0000256" key="5">
    <source>
        <dbReference type="ARBA" id="ARBA00022989"/>
    </source>
</evidence>
<reference evidence="8 9" key="1">
    <citation type="submission" date="2019-11" db="EMBL/GenBank/DDBJ databases">
        <authorList>
            <person name="Dong K."/>
        </authorList>
    </citation>
    <scope>NUCLEOTIDE SEQUENCE [LARGE SCALE GENOMIC DNA]</scope>
    <source>
        <strain evidence="8 9">DK608</strain>
    </source>
</reference>
<name>A0A6L6J2G3_9RHOB</name>
<evidence type="ECO:0000256" key="7">
    <source>
        <dbReference type="SAM" id="Phobius"/>
    </source>
</evidence>
<feature type="transmembrane region" description="Helical" evidence="7">
    <location>
        <begin position="135"/>
        <end position="156"/>
    </location>
</feature>
<comment type="caution">
    <text evidence="8">The sequence shown here is derived from an EMBL/GenBank/DDBJ whole genome shotgun (WGS) entry which is preliminary data.</text>
</comment>
<keyword evidence="6 7" id="KW-0472">Membrane</keyword>
<gene>
    <name evidence="8" type="ORF">GL284_14960</name>
</gene>
<keyword evidence="3" id="KW-1003">Cell membrane</keyword>
<dbReference type="PANTHER" id="PTHR30509">
    <property type="entry name" value="P-HYDROXYBENZOIC ACID EFFLUX PUMP SUBUNIT-RELATED"/>
    <property type="match status" value="1"/>
</dbReference>
<accession>A0A6L6J2G3</accession>
<dbReference type="EMBL" id="WMII01000014">
    <property type="protein sequence ID" value="MTH65572.1"/>
    <property type="molecule type" value="Genomic_DNA"/>
</dbReference>
<dbReference type="GO" id="GO:0005886">
    <property type="term" value="C:plasma membrane"/>
    <property type="evidence" value="ECO:0007669"/>
    <property type="project" value="UniProtKB-SubCell"/>
</dbReference>
<feature type="transmembrane region" description="Helical" evidence="7">
    <location>
        <begin position="51"/>
        <end position="76"/>
    </location>
</feature>
<feature type="transmembrane region" description="Helical" evidence="7">
    <location>
        <begin position="197"/>
        <end position="214"/>
    </location>
</feature>
<evidence type="ECO:0000313" key="8">
    <source>
        <dbReference type="EMBL" id="MTH65572.1"/>
    </source>
</evidence>
<dbReference type="Pfam" id="PF04632">
    <property type="entry name" value="FUSC"/>
    <property type="match status" value="2"/>
</dbReference>
<keyword evidence="2" id="KW-0813">Transport</keyword>
<evidence type="ECO:0000313" key="9">
    <source>
        <dbReference type="Proteomes" id="UP000478740"/>
    </source>
</evidence>
<feature type="transmembrane region" description="Helical" evidence="7">
    <location>
        <begin position="226"/>
        <end position="243"/>
    </location>
</feature>
<sequence>MNPVSPWTLRALQLFAAAAISLVLAVRLGLQNPFWAAIPVWVVAQPHRQDLLLRAVMRIAGTALGAAIGWAGLIWLPDEASRMALLIGSAGIGAALAYWIGTGYSYGVVLAAITVAVVIVPSMDHPVDATHLALDRIWCTLIGVISVTVITFAFTPRRTDPMPPRTRAGAVTVLRHGLIAAGCALAGALWVKTVGGPPGMAGAMSLSIFSVLACSTRMPTPMMRNLVPGTLIGVLAAVAYRALDLALPDPSGSVLLLALPFLAAGSVLRTHPRTAALGLDTNMVFLLAAEAGTQGHLLQTHVLAALSLLGSAIAFTAVFRRFGHMP</sequence>
<evidence type="ECO:0000256" key="6">
    <source>
        <dbReference type="ARBA" id="ARBA00023136"/>
    </source>
</evidence>
<feature type="transmembrane region" description="Helical" evidence="7">
    <location>
        <begin position="298"/>
        <end position="319"/>
    </location>
</feature>